<dbReference type="EMBL" id="ML995809">
    <property type="protein sequence ID" value="KAF2774072.1"/>
    <property type="molecule type" value="Genomic_DNA"/>
</dbReference>
<feature type="compositionally biased region" description="Polar residues" evidence="1">
    <location>
        <begin position="327"/>
        <end position="338"/>
    </location>
</feature>
<feature type="compositionally biased region" description="Polar residues" evidence="1">
    <location>
        <begin position="1"/>
        <end position="15"/>
    </location>
</feature>
<feature type="region of interest" description="Disordered" evidence="1">
    <location>
        <begin position="1"/>
        <end position="70"/>
    </location>
</feature>
<feature type="compositionally biased region" description="Polar residues" evidence="1">
    <location>
        <begin position="211"/>
        <end position="235"/>
    </location>
</feature>
<keyword evidence="3" id="KW-1185">Reference proteome</keyword>
<dbReference type="Proteomes" id="UP000799436">
    <property type="component" value="Unassembled WGS sequence"/>
</dbReference>
<proteinExistence type="predicted"/>
<name>A0A6G1LND2_9PEZI</name>
<organism evidence="2 3">
    <name type="scientific">Teratosphaeria nubilosa</name>
    <dbReference type="NCBI Taxonomy" id="161662"/>
    <lineage>
        <taxon>Eukaryota</taxon>
        <taxon>Fungi</taxon>
        <taxon>Dikarya</taxon>
        <taxon>Ascomycota</taxon>
        <taxon>Pezizomycotina</taxon>
        <taxon>Dothideomycetes</taxon>
        <taxon>Dothideomycetidae</taxon>
        <taxon>Mycosphaerellales</taxon>
        <taxon>Teratosphaeriaceae</taxon>
        <taxon>Teratosphaeria</taxon>
    </lineage>
</organism>
<feature type="compositionally biased region" description="Basic and acidic residues" evidence="1">
    <location>
        <begin position="17"/>
        <end position="26"/>
    </location>
</feature>
<reference evidence="2" key="1">
    <citation type="journal article" date="2020" name="Stud. Mycol.">
        <title>101 Dothideomycetes genomes: a test case for predicting lifestyles and emergence of pathogens.</title>
        <authorList>
            <person name="Haridas S."/>
            <person name="Albert R."/>
            <person name="Binder M."/>
            <person name="Bloem J."/>
            <person name="Labutti K."/>
            <person name="Salamov A."/>
            <person name="Andreopoulos B."/>
            <person name="Baker S."/>
            <person name="Barry K."/>
            <person name="Bills G."/>
            <person name="Bluhm B."/>
            <person name="Cannon C."/>
            <person name="Castanera R."/>
            <person name="Culley D."/>
            <person name="Daum C."/>
            <person name="Ezra D."/>
            <person name="Gonzalez J."/>
            <person name="Henrissat B."/>
            <person name="Kuo A."/>
            <person name="Liang C."/>
            <person name="Lipzen A."/>
            <person name="Lutzoni F."/>
            <person name="Magnuson J."/>
            <person name="Mondo S."/>
            <person name="Nolan M."/>
            <person name="Ohm R."/>
            <person name="Pangilinan J."/>
            <person name="Park H.-J."/>
            <person name="Ramirez L."/>
            <person name="Alfaro M."/>
            <person name="Sun H."/>
            <person name="Tritt A."/>
            <person name="Yoshinaga Y."/>
            <person name="Zwiers L.-H."/>
            <person name="Turgeon B."/>
            <person name="Goodwin S."/>
            <person name="Spatafora J."/>
            <person name="Crous P."/>
            <person name="Grigoriev I."/>
        </authorList>
    </citation>
    <scope>NUCLEOTIDE SEQUENCE</scope>
    <source>
        <strain evidence="2">CBS 116005</strain>
    </source>
</reference>
<gene>
    <name evidence="2" type="ORF">EJ03DRAFT_379812</name>
</gene>
<feature type="region of interest" description="Disordered" evidence="1">
    <location>
        <begin position="173"/>
        <end position="244"/>
    </location>
</feature>
<accession>A0A6G1LND2</accession>
<evidence type="ECO:0000256" key="1">
    <source>
        <dbReference type="SAM" id="MobiDB-lite"/>
    </source>
</evidence>
<dbReference type="AlphaFoldDB" id="A0A6G1LND2"/>
<feature type="region of interest" description="Disordered" evidence="1">
    <location>
        <begin position="299"/>
        <end position="338"/>
    </location>
</feature>
<sequence length="519" mass="55387">MTAIADSSSALSSTPLARDDQSRDPFWHSTPRSMAAVQQVPPPQPAPVPSQRLARGSAPTAAARRPQCTHMSMSRGHSAVSSCVVCGKIPSLGWLYVCQQDRDLSTGCLEFTELNPSAQSGDFQTNGDFEEHAREAESLGMSTGVIKGIRKGDYTTDQARRLIDQKKHLRATIRSTQSPHGTSAVPDLPPAGDIIASVGSTIPDLAPAVQASPQTGDLTSTSDSSVAAPQNGKSSRGSKKQHQSCHFQVCHTCRPFFTERLPMSFERMLSGKVPAITEDEITRLPMMKPSIVRNLGLRQAPLPPPPANRSPGYNSAMHQTDGYDGDSWSSTPTSATNSETDFDQLEFADPYPCPGPGLCPVWSQYSGCAYENGFDDGLRALSHGFDPEPQTEFDPVARQKAIRNLMSDTSGCATAGGSSVSLPLLDTAPLTPVSHEQWLLEDMLMYIKLGRTRGKAKTICAGLTEAKTRPGRFAIPLGLAFGGKDSSSSLGSEVEVDGGVALTEEAVESGIPDIVTDLE</sequence>
<evidence type="ECO:0000313" key="3">
    <source>
        <dbReference type="Proteomes" id="UP000799436"/>
    </source>
</evidence>
<evidence type="ECO:0000313" key="2">
    <source>
        <dbReference type="EMBL" id="KAF2774072.1"/>
    </source>
</evidence>
<protein>
    <submittedName>
        <fullName evidence="2">Uncharacterized protein</fullName>
    </submittedName>
</protein>
<dbReference type="OrthoDB" id="4776522at2759"/>